<dbReference type="Pfam" id="PF02954">
    <property type="entry name" value="HTH_8"/>
    <property type="match status" value="1"/>
</dbReference>
<dbReference type="GO" id="GO:0043565">
    <property type="term" value="F:sequence-specific DNA binding"/>
    <property type="evidence" value="ECO:0007669"/>
    <property type="project" value="InterPro"/>
</dbReference>
<accession>A0A143QHG7</accession>
<dbReference type="InterPro" id="IPR002197">
    <property type="entry name" value="HTH_Fis"/>
</dbReference>
<keyword evidence="3" id="KW-0805">Transcription regulation</keyword>
<dbReference type="InterPro" id="IPR029016">
    <property type="entry name" value="GAF-like_dom_sf"/>
</dbReference>
<reference evidence="7" key="2">
    <citation type="submission" date="2016-04" db="EMBL/GenBank/DDBJ databases">
        <title>Complete Genome and Plasmid Sequences for Rhodococcus fascians D188 and Draft Sequences for Rhodococcus spp. Isolates PBTS 1 and PBTS 2.</title>
        <authorList>
            <person name="Stamer R."/>
            <person name="Vereecke D."/>
            <person name="Zhang Y."/>
            <person name="Schilkey F."/>
            <person name="Devitt N."/>
            <person name="Randall J."/>
        </authorList>
    </citation>
    <scope>NUCLEOTIDE SEQUENCE [LARGE SCALE GENOMIC DNA]</scope>
    <source>
        <strain evidence="7">PBTS2</strain>
    </source>
</reference>
<protein>
    <submittedName>
        <fullName evidence="6">Acetoin dehydrogenase operon transcriptional activator AcoR</fullName>
    </submittedName>
</protein>
<sequence length="585" mass="63253">MARQGGRDLSRARDKFFVENEFDDAVRDQISFSWERSRALNIQPDILHLPFVREPDLDSPLVVAAAPVLRQLATGLVDEPISVILTSADGVVLDRVAGSKPLLDNLDNVNLAPGFSYSEEYAGTNGIGTALETRKPTLVYGAEHYVESLGGLVCAGVPIVHPISGLVVGVLDVTGWIDDGAPLLVTLAQSATAQIEGRLLSQSSQEQTALLNTYLKACRRSQQVGVLALGDDIVLLNRKLRNALTPQDQAALVEHAVDLSVHTDNSKYLLTLPGGQTVRLSPFHDDALAPRHGVAVYHAYLNDTAGPAAIAIEGIRSLPGIVGDSASWRRATRDVSQCVRRHEWAVVAGESGSGRFAVLKAAAQQHISSRTHFVTAAELADGDAGMRALETEIEQDEFSVIIRDLDLVPNSVQQEIASLIQGREHAGWMGATIGTGTQSAGSEALILPFFGHTVHVPALRHRIEDLHKLIPYLLRQVSRGQELSLSAAAVRQLTKYSWPGNVGQLRDVLQEVVQSQRSGVVEADKLPPSVRAVSRRTLTPIEAMNRDAIVRSLEENGGNKQAAADALGMSRATIYRKIREFGIEF</sequence>
<organism evidence="6 7">
    <name type="scientific">Rhodococcoides fascians</name>
    <name type="common">Rhodococcus fascians</name>
    <dbReference type="NCBI Taxonomy" id="1828"/>
    <lineage>
        <taxon>Bacteria</taxon>
        <taxon>Bacillati</taxon>
        <taxon>Actinomycetota</taxon>
        <taxon>Actinomycetes</taxon>
        <taxon>Mycobacteriales</taxon>
        <taxon>Nocardiaceae</taxon>
        <taxon>Rhodococcoides</taxon>
    </lineage>
</organism>
<dbReference type="PRINTS" id="PR01590">
    <property type="entry name" value="HTHFIS"/>
</dbReference>
<dbReference type="Gene3D" id="3.30.450.40">
    <property type="match status" value="1"/>
</dbReference>
<dbReference type="InterPro" id="IPR058031">
    <property type="entry name" value="AAA_lid_NorR"/>
</dbReference>
<dbReference type="Pfam" id="PF25601">
    <property type="entry name" value="AAA_lid_14"/>
    <property type="match status" value="1"/>
</dbReference>
<dbReference type="GO" id="GO:0006355">
    <property type="term" value="P:regulation of DNA-templated transcription"/>
    <property type="evidence" value="ECO:0007669"/>
    <property type="project" value="InterPro"/>
</dbReference>
<dbReference type="Gene3D" id="1.10.10.60">
    <property type="entry name" value="Homeodomain-like"/>
    <property type="match status" value="1"/>
</dbReference>
<dbReference type="EMBL" id="CP015220">
    <property type="protein sequence ID" value="AMY22593.1"/>
    <property type="molecule type" value="Genomic_DNA"/>
</dbReference>
<dbReference type="AlphaFoldDB" id="A0A143QHG7"/>
<dbReference type="Gene3D" id="1.10.8.60">
    <property type="match status" value="1"/>
</dbReference>
<keyword evidence="2" id="KW-0067">ATP-binding</keyword>
<reference evidence="6 7" key="1">
    <citation type="journal article" date="2016" name="Genome Announc.">
        <title>Complete Genome and Plasmid Sequences for Rhodococcus fascians D188 and Draft Sequences for Rhodococcus Isolates PBTS 1 and PBTS 2.</title>
        <authorList>
            <person name="Stamler R.A."/>
            <person name="Vereecke D."/>
            <person name="Zhang Y."/>
            <person name="Schilkey F."/>
            <person name="Devitt N."/>
            <person name="Randall J.J."/>
        </authorList>
    </citation>
    <scope>NUCLEOTIDE SEQUENCE [LARGE SCALE GENOMIC DNA]</scope>
    <source>
        <strain evidence="6 7">PBTS2</strain>
    </source>
</reference>
<evidence type="ECO:0000256" key="2">
    <source>
        <dbReference type="ARBA" id="ARBA00022840"/>
    </source>
</evidence>
<feature type="domain" description="Sigma-54 factor interaction" evidence="5">
    <location>
        <begin position="453"/>
        <end position="514"/>
    </location>
</feature>
<evidence type="ECO:0000256" key="3">
    <source>
        <dbReference type="ARBA" id="ARBA00023015"/>
    </source>
</evidence>
<dbReference type="SUPFAM" id="SSF46689">
    <property type="entry name" value="Homeodomain-like"/>
    <property type="match status" value="1"/>
</dbReference>
<dbReference type="PROSITE" id="PS50045">
    <property type="entry name" value="SIGMA54_INTERACT_4"/>
    <property type="match status" value="1"/>
</dbReference>
<proteinExistence type="predicted"/>
<dbReference type="SUPFAM" id="SSF52540">
    <property type="entry name" value="P-loop containing nucleoside triphosphate hydrolases"/>
    <property type="match status" value="1"/>
</dbReference>
<dbReference type="Proteomes" id="UP000076038">
    <property type="component" value="Chromosome"/>
</dbReference>
<evidence type="ECO:0000256" key="1">
    <source>
        <dbReference type="ARBA" id="ARBA00022741"/>
    </source>
</evidence>
<dbReference type="InterPro" id="IPR027417">
    <property type="entry name" value="P-loop_NTPase"/>
</dbReference>
<dbReference type="PANTHER" id="PTHR32071">
    <property type="entry name" value="TRANSCRIPTIONAL REGULATORY PROTEIN"/>
    <property type="match status" value="1"/>
</dbReference>
<name>A0A143QHG7_RHOFA</name>
<evidence type="ECO:0000256" key="4">
    <source>
        <dbReference type="ARBA" id="ARBA00023163"/>
    </source>
</evidence>
<keyword evidence="7" id="KW-1185">Reference proteome</keyword>
<dbReference type="InterPro" id="IPR002078">
    <property type="entry name" value="Sigma_54_int"/>
</dbReference>
<keyword evidence="1" id="KW-0547">Nucleotide-binding</keyword>
<dbReference type="GO" id="GO:0005524">
    <property type="term" value="F:ATP binding"/>
    <property type="evidence" value="ECO:0007669"/>
    <property type="project" value="UniProtKB-KW"/>
</dbReference>
<dbReference type="PANTHER" id="PTHR32071:SF122">
    <property type="entry name" value="SIGMA FACTOR"/>
    <property type="match status" value="1"/>
</dbReference>
<gene>
    <name evidence="6" type="primary">acoR_2</name>
    <name evidence="6" type="ORF">A3Q41_01282</name>
</gene>
<dbReference type="InterPro" id="IPR009057">
    <property type="entry name" value="Homeodomain-like_sf"/>
</dbReference>
<dbReference type="PATRIC" id="fig|1653479.3.peg.1298"/>
<evidence type="ECO:0000313" key="6">
    <source>
        <dbReference type="EMBL" id="AMY22593.1"/>
    </source>
</evidence>
<evidence type="ECO:0000259" key="5">
    <source>
        <dbReference type="PROSITE" id="PS50045"/>
    </source>
</evidence>
<keyword evidence="4" id="KW-0804">Transcription</keyword>
<evidence type="ECO:0000313" key="7">
    <source>
        <dbReference type="Proteomes" id="UP000076038"/>
    </source>
</evidence>
<dbReference type="KEGG" id="rhs:A3Q41_01282"/>